<dbReference type="GeneID" id="68113909"/>
<comment type="caution">
    <text evidence="2">The sequence shown here is derived from an EMBL/GenBank/DDBJ whole genome shotgun (WGS) entry which is preliminary data.</text>
</comment>
<organism evidence="2 3">
    <name type="scientific">Naegleria fowleri</name>
    <name type="common">Brain eating amoeba</name>
    <dbReference type="NCBI Taxonomy" id="5763"/>
    <lineage>
        <taxon>Eukaryota</taxon>
        <taxon>Discoba</taxon>
        <taxon>Heterolobosea</taxon>
        <taxon>Tetramitia</taxon>
        <taxon>Eutetramitia</taxon>
        <taxon>Vahlkampfiidae</taxon>
        <taxon>Naegleria</taxon>
    </lineage>
</organism>
<keyword evidence="3" id="KW-1185">Reference proteome</keyword>
<name>A0A6A5BI05_NAEFO</name>
<sequence>MSSESEGVVVQKPSNNSSLTNSLTNSTNTNRQEILRKKFCKDYNLPISIITSPYFEYYLDLYDDYLGCRKQWNTMLQIVDKQFRSSEGLFSLVTNESVNRILNIIENSDVYVNHFNSSKVKPEELWIENYKRYYPMAIESVDHLEKFFPNLTNVQQEVYTGNYDGFSFVSVDMTSANFNIMKFVDTQLTLNCKTYKELIRVGLKSKLEDPNNNYKTMHKLDTDALLQDVQNDDSPFFKYIVEAKYLRQVLFGKLSPKRQQVIQKCVMRSLIKLLIEKAEQCDNPIIKKYLITDRFSACTADEIVVRVTDTKRDRSYEELSKQDQLLHTNILMKFIRDTINSEPYLQQITFRVEGFTLKQIKSPKLGDKAVGFVKEYITDAILGEKSNSEHRGLLNVEFKGVTNYLFPQVFKNYFGKEIEENDRKILLDGQFIATLDDTIF</sequence>
<dbReference type="VEuPathDB" id="AmoebaDB:NF0130440"/>
<accession>A0A6A5BI05</accession>
<feature type="compositionally biased region" description="Low complexity" evidence="1">
    <location>
        <begin position="14"/>
        <end position="26"/>
    </location>
</feature>
<dbReference type="VEuPathDB" id="AmoebaDB:FDP41_006691"/>
<feature type="region of interest" description="Disordered" evidence="1">
    <location>
        <begin position="1"/>
        <end position="26"/>
    </location>
</feature>
<evidence type="ECO:0000256" key="1">
    <source>
        <dbReference type="SAM" id="MobiDB-lite"/>
    </source>
</evidence>
<evidence type="ECO:0000313" key="2">
    <source>
        <dbReference type="EMBL" id="KAF0974081.1"/>
    </source>
</evidence>
<proteinExistence type="predicted"/>
<dbReference type="AlphaFoldDB" id="A0A6A5BI05"/>
<dbReference type="OMA" id="SANFNIM"/>
<protein>
    <submittedName>
        <fullName evidence="2">Uncharacterized protein</fullName>
    </submittedName>
</protein>
<dbReference type="VEuPathDB" id="AmoebaDB:NfTy_074620"/>
<dbReference type="EMBL" id="VFQX01000053">
    <property type="protein sequence ID" value="KAF0974081.1"/>
    <property type="molecule type" value="Genomic_DNA"/>
</dbReference>
<dbReference type="Proteomes" id="UP000444721">
    <property type="component" value="Unassembled WGS sequence"/>
</dbReference>
<dbReference type="RefSeq" id="XP_044558794.1">
    <property type="nucleotide sequence ID" value="XM_044710353.1"/>
</dbReference>
<evidence type="ECO:0000313" key="3">
    <source>
        <dbReference type="Proteomes" id="UP000444721"/>
    </source>
</evidence>
<gene>
    <name evidence="2" type="ORF">FDP41_006691</name>
</gene>
<reference evidence="2 3" key="1">
    <citation type="journal article" date="2019" name="Sci. Rep.">
        <title>Nanopore sequencing improves the draft genome of the human pathogenic amoeba Naegleria fowleri.</title>
        <authorList>
            <person name="Liechti N."/>
            <person name="Schurch N."/>
            <person name="Bruggmann R."/>
            <person name="Wittwer M."/>
        </authorList>
    </citation>
    <scope>NUCLEOTIDE SEQUENCE [LARGE SCALE GENOMIC DNA]</scope>
    <source>
        <strain evidence="2 3">ATCC 30894</strain>
    </source>
</reference>
<dbReference type="OrthoDB" id="10298477at2759"/>